<protein>
    <submittedName>
        <fullName evidence="2">MBL fold metallo-hydrolase</fullName>
    </submittedName>
</protein>
<dbReference type="PANTHER" id="PTHR46018:SF4">
    <property type="entry name" value="METALLO-HYDROLASE YHFI-RELATED"/>
    <property type="match status" value="1"/>
</dbReference>
<feature type="domain" description="Metallo-beta-lactamase" evidence="1">
    <location>
        <begin position="19"/>
        <end position="226"/>
    </location>
</feature>
<evidence type="ECO:0000259" key="1">
    <source>
        <dbReference type="SMART" id="SM00849"/>
    </source>
</evidence>
<reference evidence="2" key="1">
    <citation type="submission" date="2022-06" db="EMBL/GenBank/DDBJ databases">
        <title>CFH 74404 Thermomicrobiaceae sp.</title>
        <authorList>
            <person name="Ming H."/>
            <person name="Li W.-J."/>
            <person name="Zhao Z."/>
        </authorList>
    </citation>
    <scope>NUCLEOTIDE SEQUENCE</scope>
    <source>
        <strain evidence="2">CFH 74404</strain>
    </source>
</reference>
<dbReference type="GO" id="GO:0042781">
    <property type="term" value="F:3'-tRNA processing endoribonuclease activity"/>
    <property type="evidence" value="ECO:0007669"/>
    <property type="project" value="TreeGrafter"/>
</dbReference>
<dbReference type="CDD" id="cd07716">
    <property type="entry name" value="RNaseZ_short-form-like_MBL-fold"/>
    <property type="match status" value="1"/>
</dbReference>
<dbReference type="AlphaFoldDB" id="A0AA41WI91"/>
<evidence type="ECO:0000313" key="2">
    <source>
        <dbReference type="EMBL" id="MCM8750545.1"/>
    </source>
</evidence>
<sequence>MIRITVLGGAAACPNPAQGCSAYLVEAGDRRLLLDCGPDTLATLQEYAAIDEVSAVIISHLHADHTLDLVPLRYGLKYMPGLTRRSVQLWLPPGGKAFLARLAAALASGGETAEGFFEEVFQVAEYVPDQPLDLGTVRVRFHPTRHFIPCWACRIESAGRVIVYLADTGPLPELVPFAERADLVICEGTYLEEPGSTLAEHRGHLTAREAGALAAAAGAARLLLTHFWATLGVEALRQEAEDGFGQPVDLAAPGLVIEIP</sequence>
<dbReference type="InterPro" id="IPR036866">
    <property type="entry name" value="RibonucZ/Hydroxyglut_hydro"/>
</dbReference>
<dbReference type="EMBL" id="JAMSLR010000017">
    <property type="protein sequence ID" value="MCM8750545.1"/>
    <property type="molecule type" value="Genomic_DNA"/>
</dbReference>
<gene>
    <name evidence="2" type="ORF">NET02_15470</name>
</gene>
<dbReference type="PANTHER" id="PTHR46018">
    <property type="entry name" value="ZINC PHOSPHODIESTERASE ELAC PROTEIN 1"/>
    <property type="match status" value="1"/>
</dbReference>
<comment type="caution">
    <text evidence="2">The sequence shown here is derived from an EMBL/GenBank/DDBJ whole genome shotgun (WGS) entry which is preliminary data.</text>
</comment>
<dbReference type="SMART" id="SM00849">
    <property type="entry name" value="Lactamase_B"/>
    <property type="match status" value="1"/>
</dbReference>
<dbReference type="Gene3D" id="3.60.15.10">
    <property type="entry name" value="Ribonuclease Z/Hydroxyacylglutathione hydrolase-like"/>
    <property type="match status" value="1"/>
</dbReference>
<name>A0AA41WI91_9BACT</name>
<dbReference type="InterPro" id="IPR001279">
    <property type="entry name" value="Metallo-B-lactamas"/>
</dbReference>
<organism evidence="2 3">
    <name type="scientific">Thermalbibacter longus</name>
    <dbReference type="NCBI Taxonomy" id="2951981"/>
    <lineage>
        <taxon>Bacteria</taxon>
        <taxon>Pseudomonadati</taxon>
        <taxon>Thermomicrobiota</taxon>
        <taxon>Thermomicrobia</taxon>
        <taxon>Thermomicrobiales</taxon>
        <taxon>Thermomicrobiaceae</taxon>
        <taxon>Thermalbibacter</taxon>
    </lineage>
</organism>
<dbReference type="SUPFAM" id="SSF56281">
    <property type="entry name" value="Metallo-hydrolase/oxidoreductase"/>
    <property type="match status" value="1"/>
</dbReference>
<evidence type="ECO:0000313" key="3">
    <source>
        <dbReference type="Proteomes" id="UP001165306"/>
    </source>
</evidence>
<proteinExistence type="predicted"/>
<accession>A0AA41WI91</accession>
<dbReference type="Proteomes" id="UP001165306">
    <property type="component" value="Unassembled WGS sequence"/>
</dbReference>
<keyword evidence="3" id="KW-1185">Reference proteome</keyword>
<dbReference type="RefSeq" id="WP_284058334.1">
    <property type="nucleotide sequence ID" value="NZ_JAMSLR010000017.1"/>
</dbReference>
<dbReference type="Pfam" id="PF12706">
    <property type="entry name" value="Lactamase_B_2"/>
    <property type="match status" value="1"/>
</dbReference>